<reference evidence="2 3" key="1">
    <citation type="journal article" date="2019" name="Nat. Ecol. Evol.">
        <title>Megaphylogeny resolves global patterns of mushroom evolution.</title>
        <authorList>
            <person name="Varga T."/>
            <person name="Krizsan K."/>
            <person name="Foldi C."/>
            <person name="Dima B."/>
            <person name="Sanchez-Garcia M."/>
            <person name="Sanchez-Ramirez S."/>
            <person name="Szollosi G.J."/>
            <person name="Szarkandi J.G."/>
            <person name="Papp V."/>
            <person name="Albert L."/>
            <person name="Andreopoulos W."/>
            <person name="Angelini C."/>
            <person name="Antonin V."/>
            <person name="Barry K.W."/>
            <person name="Bougher N.L."/>
            <person name="Buchanan P."/>
            <person name="Buyck B."/>
            <person name="Bense V."/>
            <person name="Catcheside P."/>
            <person name="Chovatia M."/>
            <person name="Cooper J."/>
            <person name="Damon W."/>
            <person name="Desjardin D."/>
            <person name="Finy P."/>
            <person name="Geml J."/>
            <person name="Haridas S."/>
            <person name="Hughes K."/>
            <person name="Justo A."/>
            <person name="Karasinski D."/>
            <person name="Kautmanova I."/>
            <person name="Kiss B."/>
            <person name="Kocsube S."/>
            <person name="Kotiranta H."/>
            <person name="LaButti K.M."/>
            <person name="Lechner B.E."/>
            <person name="Liimatainen K."/>
            <person name="Lipzen A."/>
            <person name="Lukacs Z."/>
            <person name="Mihaltcheva S."/>
            <person name="Morgado L.N."/>
            <person name="Niskanen T."/>
            <person name="Noordeloos M.E."/>
            <person name="Ohm R.A."/>
            <person name="Ortiz-Santana B."/>
            <person name="Ovrebo C."/>
            <person name="Racz N."/>
            <person name="Riley R."/>
            <person name="Savchenko A."/>
            <person name="Shiryaev A."/>
            <person name="Soop K."/>
            <person name="Spirin V."/>
            <person name="Szebenyi C."/>
            <person name="Tomsovsky M."/>
            <person name="Tulloss R.E."/>
            <person name="Uehling J."/>
            <person name="Grigoriev I.V."/>
            <person name="Vagvolgyi C."/>
            <person name="Papp T."/>
            <person name="Martin F.M."/>
            <person name="Miettinen O."/>
            <person name="Hibbett D.S."/>
            <person name="Nagy L.G."/>
        </authorList>
    </citation>
    <scope>NUCLEOTIDE SEQUENCE [LARGE SCALE GENOMIC DNA]</scope>
    <source>
        <strain evidence="2 3">CBS 166.37</strain>
    </source>
</reference>
<feature type="transmembrane region" description="Helical" evidence="1">
    <location>
        <begin position="185"/>
        <end position="206"/>
    </location>
</feature>
<gene>
    <name evidence="2" type="ORF">BDQ12DRAFT_773013</name>
</gene>
<keyword evidence="1" id="KW-1133">Transmembrane helix</keyword>
<sequence>MASQNDSVADPRLLLPNPFTPLAFVPPEDAYTVAIGVYVLIGTFTVKWFSKTQPSVKYSKYAHKSKTRILLVVGVYLYNRNKYVTAVFFTSWLAMLGYSFSLVTAIKGANIGHTDYCTYSAPFETRDSGTGIAIFIYDTLIFLAISWRLFSISHIDNGIGKSLKVVVFGRYLPAFSKALLHDGQMYYFIHVAVLLLALTLFFSPHLPVEMKAVFPAFSTVIANIMACRVFRNVKLGLYRKREDPFQSLNITAVNINCDRTRGESNICAPLPLGHCREALNPNGSLGVSIKEHGVKEGSMVHIVRAMDNHHTDVSRTDVQRTDSDDLNDLKRNEYFV</sequence>
<name>A0A5C3LHE1_9AGAR</name>
<keyword evidence="3" id="KW-1185">Reference proteome</keyword>
<protein>
    <submittedName>
        <fullName evidence="2">Uncharacterized protein</fullName>
    </submittedName>
</protein>
<dbReference type="OrthoDB" id="3038990at2759"/>
<keyword evidence="1" id="KW-0812">Transmembrane</keyword>
<evidence type="ECO:0000313" key="2">
    <source>
        <dbReference type="EMBL" id="TFK32509.1"/>
    </source>
</evidence>
<feature type="transmembrane region" description="Helical" evidence="1">
    <location>
        <begin position="132"/>
        <end position="150"/>
    </location>
</feature>
<evidence type="ECO:0000313" key="3">
    <source>
        <dbReference type="Proteomes" id="UP000308652"/>
    </source>
</evidence>
<feature type="transmembrane region" description="Helical" evidence="1">
    <location>
        <begin position="83"/>
        <end position="106"/>
    </location>
</feature>
<feature type="transmembrane region" description="Helical" evidence="1">
    <location>
        <begin position="212"/>
        <end position="231"/>
    </location>
</feature>
<organism evidence="2 3">
    <name type="scientific">Crucibulum laeve</name>
    <dbReference type="NCBI Taxonomy" id="68775"/>
    <lineage>
        <taxon>Eukaryota</taxon>
        <taxon>Fungi</taxon>
        <taxon>Dikarya</taxon>
        <taxon>Basidiomycota</taxon>
        <taxon>Agaricomycotina</taxon>
        <taxon>Agaricomycetes</taxon>
        <taxon>Agaricomycetidae</taxon>
        <taxon>Agaricales</taxon>
        <taxon>Agaricineae</taxon>
        <taxon>Nidulariaceae</taxon>
        <taxon>Crucibulum</taxon>
    </lineage>
</organism>
<evidence type="ECO:0000256" key="1">
    <source>
        <dbReference type="SAM" id="Phobius"/>
    </source>
</evidence>
<dbReference type="STRING" id="68775.A0A5C3LHE1"/>
<dbReference type="EMBL" id="ML213672">
    <property type="protein sequence ID" value="TFK32509.1"/>
    <property type="molecule type" value="Genomic_DNA"/>
</dbReference>
<dbReference type="AlphaFoldDB" id="A0A5C3LHE1"/>
<dbReference type="Proteomes" id="UP000308652">
    <property type="component" value="Unassembled WGS sequence"/>
</dbReference>
<feature type="transmembrane region" description="Helical" evidence="1">
    <location>
        <begin position="30"/>
        <end position="50"/>
    </location>
</feature>
<keyword evidence="1" id="KW-0472">Membrane</keyword>
<proteinExistence type="predicted"/>
<accession>A0A5C3LHE1</accession>